<dbReference type="InterPro" id="IPR004839">
    <property type="entry name" value="Aminotransferase_I/II_large"/>
</dbReference>
<keyword evidence="14 18" id="KW-0472">Membrane</keyword>
<evidence type="ECO:0000256" key="17">
    <source>
        <dbReference type="RuleBase" id="RU003693"/>
    </source>
</evidence>
<dbReference type="SUPFAM" id="SSF53383">
    <property type="entry name" value="PLP-dependent transferases"/>
    <property type="match status" value="1"/>
</dbReference>
<dbReference type="GO" id="GO:0046513">
    <property type="term" value="P:ceramide biosynthetic process"/>
    <property type="evidence" value="ECO:0007669"/>
    <property type="project" value="TreeGrafter"/>
</dbReference>
<dbReference type="EMBL" id="CAJOBA010000406">
    <property type="protein sequence ID" value="CAF3529685.1"/>
    <property type="molecule type" value="Genomic_DNA"/>
</dbReference>
<protein>
    <recommendedName>
        <fullName evidence="6">serine C-palmitoyltransferase</fullName>
        <ecNumber evidence="6">2.3.1.50</ecNumber>
    </recommendedName>
</protein>
<evidence type="ECO:0000256" key="16">
    <source>
        <dbReference type="ARBA" id="ARBA00048528"/>
    </source>
</evidence>
<dbReference type="Gene3D" id="3.90.1150.10">
    <property type="entry name" value="Aspartate Aminotransferase, domain 1"/>
    <property type="match status" value="1"/>
</dbReference>
<evidence type="ECO:0000256" key="7">
    <source>
        <dbReference type="ARBA" id="ARBA00022679"/>
    </source>
</evidence>
<evidence type="ECO:0000256" key="5">
    <source>
        <dbReference type="ARBA" id="ARBA00008392"/>
    </source>
</evidence>
<gene>
    <name evidence="21" type="ORF">GPM918_LOCUS12158</name>
    <name evidence="20" type="ORF">OVA965_LOCUS2009</name>
    <name evidence="23" type="ORF">SRO942_LOCUS12159</name>
    <name evidence="22" type="ORF">TMI583_LOCUS2009</name>
</gene>
<evidence type="ECO:0000313" key="23">
    <source>
        <dbReference type="EMBL" id="CAF3742701.1"/>
    </source>
</evidence>
<dbReference type="GO" id="GO:0030170">
    <property type="term" value="F:pyridoxal phosphate binding"/>
    <property type="evidence" value="ECO:0007669"/>
    <property type="project" value="InterPro"/>
</dbReference>
<comment type="pathway">
    <text evidence="4">Sphingolipid metabolism.</text>
</comment>
<dbReference type="GO" id="GO:0004758">
    <property type="term" value="F:serine C-palmitoyltransferase activity"/>
    <property type="evidence" value="ECO:0007669"/>
    <property type="project" value="UniProtKB-EC"/>
</dbReference>
<dbReference type="Proteomes" id="UP000682733">
    <property type="component" value="Unassembled WGS sequence"/>
</dbReference>
<dbReference type="PROSITE" id="PS00599">
    <property type="entry name" value="AA_TRANSFER_CLASS_2"/>
    <property type="match status" value="1"/>
</dbReference>
<evidence type="ECO:0000256" key="3">
    <source>
        <dbReference type="ARBA" id="ARBA00004760"/>
    </source>
</evidence>
<dbReference type="GO" id="GO:0005789">
    <property type="term" value="C:endoplasmic reticulum membrane"/>
    <property type="evidence" value="ECO:0007669"/>
    <property type="project" value="UniProtKB-SubCell"/>
</dbReference>
<comment type="cofactor">
    <cofactor evidence="1 17">
        <name>pyridoxal 5'-phosphate</name>
        <dbReference type="ChEBI" id="CHEBI:597326"/>
    </cofactor>
</comment>
<sequence>MTNNFTRDHEEFEQIPRLVAVITVLGYFVLNILGWFRDFLRHIGLEKKKGAKDPNPEDFVPLYQSYECFYTRNMYTRIRDVFNRPIGSVAAAEVDVIERLSDDYNWSFRFTGKKLHAINLGSYNYLGFSENRGPCAQAAIESIKNYGVANCASRQELGTQRFHQELESLLTQYLGVEDAIAFGMGFATNALNIPAIARKGDLIISDGLNHTSLILGIRLSGATTQTFKHNDMKDLERILRESIVNGQPRHHRPWRKIIIVVEGVYSMEGSICRLPEIIALKKKYKAYLYMDEAHSIGAIGSHGKGVVDYWNTKPDDIDIHMGTFTKSFGSAGGYIAGRKKLIEHIRTYSHADCYTASMSAPVVHQIISSLKIVMGIDGTDNGQKRIQQLAKNVQYFRRHLVDMGFIVYGNDNSPVVPVLIYMPAKIAAVNREMLKRGCAVVTVGFPATSITESRVRFCISAAHTREMLDHALRAIDEVGHLVSLRYSVRNPHRRLVELNPQDYE</sequence>
<dbReference type="PANTHER" id="PTHR13693">
    <property type="entry name" value="CLASS II AMINOTRANSFERASE/8-AMINO-7-OXONONANOATE SYNTHASE"/>
    <property type="match status" value="1"/>
</dbReference>
<evidence type="ECO:0000256" key="4">
    <source>
        <dbReference type="ARBA" id="ARBA00004991"/>
    </source>
</evidence>
<dbReference type="InterPro" id="IPR015422">
    <property type="entry name" value="PyrdxlP-dep_Trfase_small"/>
</dbReference>
<dbReference type="GO" id="GO:0017059">
    <property type="term" value="C:serine palmitoyltransferase complex"/>
    <property type="evidence" value="ECO:0007669"/>
    <property type="project" value="TreeGrafter"/>
</dbReference>
<dbReference type="EC" id="2.3.1.50" evidence="6"/>
<dbReference type="GO" id="GO:0046512">
    <property type="term" value="P:sphingosine biosynthetic process"/>
    <property type="evidence" value="ECO:0007669"/>
    <property type="project" value="TreeGrafter"/>
</dbReference>
<evidence type="ECO:0000256" key="13">
    <source>
        <dbReference type="ARBA" id="ARBA00023098"/>
    </source>
</evidence>
<keyword evidence="24" id="KW-1185">Reference proteome</keyword>
<dbReference type="InterPro" id="IPR015424">
    <property type="entry name" value="PyrdxlP-dep_Trfase"/>
</dbReference>
<organism evidence="21 24">
    <name type="scientific">Didymodactylos carnosus</name>
    <dbReference type="NCBI Taxonomy" id="1234261"/>
    <lineage>
        <taxon>Eukaryota</taxon>
        <taxon>Metazoa</taxon>
        <taxon>Spiralia</taxon>
        <taxon>Gnathifera</taxon>
        <taxon>Rotifera</taxon>
        <taxon>Eurotatoria</taxon>
        <taxon>Bdelloidea</taxon>
        <taxon>Philodinida</taxon>
        <taxon>Philodinidae</taxon>
        <taxon>Didymodactylos</taxon>
    </lineage>
</organism>
<evidence type="ECO:0000313" key="24">
    <source>
        <dbReference type="Proteomes" id="UP000663829"/>
    </source>
</evidence>
<dbReference type="FunFam" id="3.40.640.10:FF:000047">
    <property type="entry name" value="serine palmitoyltransferase 2 isoform X1"/>
    <property type="match status" value="1"/>
</dbReference>
<evidence type="ECO:0000256" key="11">
    <source>
        <dbReference type="ARBA" id="ARBA00022919"/>
    </source>
</evidence>
<keyword evidence="15" id="KW-0012">Acyltransferase</keyword>
<dbReference type="EMBL" id="CAJNOQ010002627">
    <property type="protein sequence ID" value="CAF0969505.1"/>
    <property type="molecule type" value="Genomic_DNA"/>
</dbReference>
<dbReference type="FunFam" id="3.90.1150.10:FF:000004">
    <property type="entry name" value="2-amino-3-ketobutyrate coenzyme A ligase"/>
    <property type="match status" value="1"/>
</dbReference>
<evidence type="ECO:0000256" key="18">
    <source>
        <dbReference type="SAM" id="Phobius"/>
    </source>
</evidence>
<evidence type="ECO:0000256" key="9">
    <source>
        <dbReference type="ARBA" id="ARBA00022824"/>
    </source>
</evidence>
<evidence type="ECO:0000256" key="2">
    <source>
        <dbReference type="ARBA" id="ARBA00004389"/>
    </source>
</evidence>
<evidence type="ECO:0000313" key="21">
    <source>
        <dbReference type="EMBL" id="CAF0969505.1"/>
    </source>
</evidence>
<comment type="similarity">
    <text evidence="5 17">Belongs to the class-II pyridoxal-phosphate-dependent aminotransferase family.</text>
</comment>
<evidence type="ECO:0000256" key="1">
    <source>
        <dbReference type="ARBA" id="ARBA00001933"/>
    </source>
</evidence>
<dbReference type="CDD" id="cd06454">
    <property type="entry name" value="KBL_like"/>
    <property type="match status" value="1"/>
</dbReference>
<feature type="domain" description="Aminotransferase class I/classII large" evidence="19">
    <location>
        <begin position="117"/>
        <end position="475"/>
    </location>
</feature>
<name>A0A814ER19_9BILA</name>
<dbReference type="EMBL" id="CAJOBC010002627">
    <property type="protein sequence ID" value="CAF3742701.1"/>
    <property type="molecule type" value="Genomic_DNA"/>
</dbReference>
<reference evidence="21" key="1">
    <citation type="submission" date="2021-02" db="EMBL/GenBank/DDBJ databases">
        <authorList>
            <person name="Nowell W R."/>
        </authorList>
    </citation>
    <scope>NUCLEOTIDE SEQUENCE</scope>
</reference>
<keyword evidence="9" id="KW-0256">Endoplasmic reticulum</keyword>
<accession>A0A814ER19</accession>
<dbReference type="Pfam" id="PF00155">
    <property type="entry name" value="Aminotran_1_2"/>
    <property type="match status" value="1"/>
</dbReference>
<proteinExistence type="inferred from homology"/>
<dbReference type="PANTHER" id="PTHR13693:SF3">
    <property type="entry name" value="LD36009P"/>
    <property type="match status" value="1"/>
</dbReference>
<comment type="caution">
    <text evidence="21">The sequence shown here is derived from an EMBL/GenBank/DDBJ whole genome shotgun (WGS) entry which is preliminary data.</text>
</comment>
<keyword evidence="12 18" id="KW-1133">Transmembrane helix</keyword>
<dbReference type="InterPro" id="IPR001917">
    <property type="entry name" value="Aminotrans_II_pyridoxalP_BS"/>
</dbReference>
<comment type="catalytic activity">
    <reaction evidence="16">
        <text>L-serine + hexadecanoyl-CoA + H(+) = 3-oxosphinganine + CO2 + CoA</text>
        <dbReference type="Rhea" id="RHEA:14761"/>
        <dbReference type="ChEBI" id="CHEBI:15378"/>
        <dbReference type="ChEBI" id="CHEBI:16526"/>
        <dbReference type="ChEBI" id="CHEBI:33384"/>
        <dbReference type="ChEBI" id="CHEBI:57287"/>
        <dbReference type="ChEBI" id="CHEBI:57379"/>
        <dbReference type="ChEBI" id="CHEBI:58299"/>
        <dbReference type="EC" id="2.3.1.50"/>
    </reaction>
</comment>
<evidence type="ECO:0000256" key="12">
    <source>
        <dbReference type="ARBA" id="ARBA00022989"/>
    </source>
</evidence>
<evidence type="ECO:0000256" key="14">
    <source>
        <dbReference type="ARBA" id="ARBA00023136"/>
    </source>
</evidence>
<evidence type="ECO:0000256" key="15">
    <source>
        <dbReference type="ARBA" id="ARBA00023315"/>
    </source>
</evidence>
<dbReference type="InterPro" id="IPR015421">
    <property type="entry name" value="PyrdxlP-dep_Trfase_major"/>
</dbReference>
<evidence type="ECO:0000256" key="10">
    <source>
        <dbReference type="ARBA" id="ARBA00022898"/>
    </source>
</evidence>
<keyword evidence="13" id="KW-0443">Lipid metabolism</keyword>
<keyword evidence="8 18" id="KW-0812">Transmembrane</keyword>
<evidence type="ECO:0000313" key="20">
    <source>
        <dbReference type="EMBL" id="CAF0750977.1"/>
    </source>
</evidence>
<keyword evidence="7" id="KW-0808">Transferase</keyword>
<keyword evidence="10 17" id="KW-0663">Pyridoxal phosphate</keyword>
<feature type="transmembrane region" description="Helical" evidence="18">
    <location>
        <begin position="15"/>
        <end position="36"/>
    </location>
</feature>
<evidence type="ECO:0000259" key="19">
    <source>
        <dbReference type="Pfam" id="PF00155"/>
    </source>
</evidence>
<evidence type="ECO:0000313" key="22">
    <source>
        <dbReference type="EMBL" id="CAF3529685.1"/>
    </source>
</evidence>
<evidence type="ECO:0000256" key="6">
    <source>
        <dbReference type="ARBA" id="ARBA00013220"/>
    </source>
</evidence>
<dbReference type="Proteomes" id="UP000681722">
    <property type="component" value="Unassembled WGS sequence"/>
</dbReference>
<evidence type="ECO:0000256" key="8">
    <source>
        <dbReference type="ARBA" id="ARBA00022692"/>
    </source>
</evidence>
<dbReference type="Gene3D" id="3.40.640.10">
    <property type="entry name" value="Type I PLP-dependent aspartate aminotransferase-like (Major domain)"/>
    <property type="match status" value="1"/>
</dbReference>
<comment type="pathway">
    <text evidence="3">Lipid metabolism; sphingolipid metabolism.</text>
</comment>
<dbReference type="Proteomes" id="UP000677228">
    <property type="component" value="Unassembled WGS sequence"/>
</dbReference>
<dbReference type="Proteomes" id="UP000663829">
    <property type="component" value="Unassembled WGS sequence"/>
</dbReference>
<dbReference type="EMBL" id="CAJNOK010000406">
    <property type="protein sequence ID" value="CAF0750977.1"/>
    <property type="molecule type" value="Genomic_DNA"/>
</dbReference>
<dbReference type="OrthoDB" id="65434at2759"/>
<dbReference type="AlphaFoldDB" id="A0A814ER19"/>
<comment type="subcellular location">
    <subcellularLocation>
        <location evidence="2">Endoplasmic reticulum membrane</location>
        <topology evidence="2">Single-pass membrane protein</topology>
    </subcellularLocation>
</comment>
<keyword evidence="11" id="KW-0746">Sphingolipid metabolism</keyword>
<dbReference type="InterPro" id="IPR050087">
    <property type="entry name" value="AON_synthase_class-II"/>
</dbReference>